<dbReference type="EMBL" id="MSFN02000003">
    <property type="protein sequence ID" value="PTU21857.1"/>
    <property type="molecule type" value="Genomic_DNA"/>
</dbReference>
<dbReference type="GeneID" id="63812777"/>
<evidence type="ECO:0000313" key="4">
    <source>
        <dbReference type="EMBL" id="PTU21857.1"/>
    </source>
</evidence>
<dbReference type="RefSeq" id="XP_040753249.1">
    <property type="nucleotide sequence ID" value="XM_040895895.1"/>
</dbReference>
<name>A0A2T5LZZ3_9EURO</name>
<accession>A0A2T5LZZ3</accession>
<feature type="region of interest" description="Disordered" evidence="2">
    <location>
        <begin position="304"/>
        <end position="348"/>
    </location>
</feature>
<feature type="compositionally biased region" description="Basic and acidic residues" evidence="2">
    <location>
        <begin position="306"/>
        <end position="323"/>
    </location>
</feature>
<dbReference type="Proteomes" id="UP000244073">
    <property type="component" value="Unassembled WGS sequence"/>
</dbReference>
<gene>
    <name evidence="4" type="ORF">P175DRAFT_0492476</name>
</gene>
<feature type="region of interest" description="Disordered" evidence="2">
    <location>
        <begin position="169"/>
        <end position="189"/>
    </location>
</feature>
<evidence type="ECO:0000259" key="3">
    <source>
        <dbReference type="PROSITE" id="PS50157"/>
    </source>
</evidence>
<organism evidence="4 5">
    <name type="scientific">Aspergillus ochraceoroseus IBT 24754</name>
    <dbReference type="NCBI Taxonomy" id="1392256"/>
    <lineage>
        <taxon>Eukaryota</taxon>
        <taxon>Fungi</taxon>
        <taxon>Dikarya</taxon>
        <taxon>Ascomycota</taxon>
        <taxon>Pezizomycotina</taxon>
        <taxon>Eurotiomycetes</taxon>
        <taxon>Eurotiomycetidae</taxon>
        <taxon>Eurotiales</taxon>
        <taxon>Aspergillaceae</taxon>
        <taxon>Aspergillus</taxon>
        <taxon>Aspergillus subgen. Nidulantes</taxon>
    </lineage>
</organism>
<keyword evidence="1" id="KW-0863">Zinc-finger</keyword>
<dbReference type="GO" id="GO:0008270">
    <property type="term" value="F:zinc ion binding"/>
    <property type="evidence" value="ECO:0007669"/>
    <property type="project" value="UniProtKB-KW"/>
</dbReference>
<dbReference type="PROSITE" id="PS50157">
    <property type="entry name" value="ZINC_FINGER_C2H2_2"/>
    <property type="match status" value="1"/>
</dbReference>
<dbReference type="InterPro" id="IPR013087">
    <property type="entry name" value="Znf_C2H2_type"/>
</dbReference>
<feature type="compositionally biased region" description="Acidic residues" evidence="2">
    <location>
        <begin position="173"/>
        <end position="184"/>
    </location>
</feature>
<sequence length="348" mass="38259">MSRRHPQGSGLIKQDAGRSPCDQSFAQPFQKQASPEISIDNPRVYLSLASAAGLNQQGICGNLFDQSFAQHAQQVAPARFDSFSVVGDGDASPYLSQSGFLGPNPPVDSQAISLYSPVGPASLSQQRWQKLVRVKEIIIADSSHYTQDPQGFDILKPCFSEAVEIIEHLLSPEQEEEKGEEEQVSQDGNRGNTNLFRCFLCDERKRTDYTNRGTFSRHITTDHAQRFEFTCRLCHFTSRRRDKLHNHMRGAHSGHGPLTKEEIKANSTQLSPPTFCLFCGTPVDSWKSLLNCLCSHCALTQNGHRQRQDGDDRNDGNGGRDDGSGGAQFPPSDSSGMRGSQGTSGGEN</sequence>
<feature type="region of interest" description="Disordered" evidence="2">
    <location>
        <begin position="1"/>
        <end position="33"/>
    </location>
</feature>
<dbReference type="SMART" id="SM00355">
    <property type="entry name" value="ZnF_C2H2"/>
    <property type="match status" value="2"/>
</dbReference>
<feature type="compositionally biased region" description="Polar residues" evidence="2">
    <location>
        <begin position="21"/>
        <end position="33"/>
    </location>
</feature>
<evidence type="ECO:0000256" key="2">
    <source>
        <dbReference type="SAM" id="MobiDB-lite"/>
    </source>
</evidence>
<keyword evidence="1" id="KW-0862">Zinc</keyword>
<evidence type="ECO:0000256" key="1">
    <source>
        <dbReference type="PROSITE-ProRule" id="PRU00042"/>
    </source>
</evidence>
<reference evidence="4 5" key="1">
    <citation type="journal article" date="2018" name="Proc. Natl. Acad. Sci. U.S.A.">
        <title>Linking secondary metabolites to gene clusters through genome sequencing of six diverse Aspergillus species.</title>
        <authorList>
            <person name="Kaerboelling I."/>
            <person name="Vesth T.C."/>
            <person name="Frisvad J.C."/>
            <person name="Nybo J.L."/>
            <person name="Theobald S."/>
            <person name="Kuo A."/>
            <person name="Bowyer P."/>
            <person name="Matsuda Y."/>
            <person name="Mondo S."/>
            <person name="Lyhne E.K."/>
            <person name="Kogle M.E."/>
            <person name="Clum A."/>
            <person name="Lipzen A."/>
            <person name="Salamov A."/>
            <person name="Ngan C.Y."/>
            <person name="Daum C."/>
            <person name="Chiniquy J."/>
            <person name="Barry K."/>
            <person name="LaButti K."/>
            <person name="Haridas S."/>
            <person name="Simmons B.A."/>
            <person name="Magnuson J.K."/>
            <person name="Mortensen U.H."/>
            <person name="Larsen T.O."/>
            <person name="Grigoriev I.V."/>
            <person name="Baker S.E."/>
            <person name="Andersen M.R."/>
        </authorList>
    </citation>
    <scope>NUCLEOTIDE SEQUENCE [LARGE SCALE GENOMIC DNA]</scope>
    <source>
        <strain evidence="4 5">IBT 24754</strain>
    </source>
</reference>
<feature type="compositionally biased region" description="Polar residues" evidence="2">
    <location>
        <begin position="331"/>
        <end position="341"/>
    </location>
</feature>
<feature type="domain" description="C2H2-type" evidence="3">
    <location>
        <begin position="229"/>
        <end position="257"/>
    </location>
</feature>
<dbReference type="Gene3D" id="3.30.160.60">
    <property type="entry name" value="Classic Zinc Finger"/>
    <property type="match status" value="1"/>
</dbReference>
<dbReference type="AlphaFoldDB" id="A0A2T5LZZ3"/>
<dbReference type="OrthoDB" id="4501248at2759"/>
<protein>
    <recommendedName>
        <fullName evidence="3">C2H2-type domain-containing protein</fullName>
    </recommendedName>
</protein>
<dbReference type="VEuPathDB" id="FungiDB:P175DRAFT_0492476"/>
<evidence type="ECO:0000313" key="5">
    <source>
        <dbReference type="Proteomes" id="UP000244073"/>
    </source>
</evidence>
<proteinExistence type="predicted"/>
<comment type="caution">
    <text evidence="4">The sequence shown here is derived from an EMBL/GenBank/DDBJ whole genome shotgun (WGS) entry which is preliminary data.</text>
</comment>
<keyword evidence="1" id="KW-0479">Metal-binding</keyword>